<dbReference type="Gene3D" id="2.40.10.10">
    <property type="entry name" value="Trypsin-like serine proteases"/>
    <property type="match status" value="1"/>
</dbReference>
<keyword evidence="4" id="KW-0732">Signal</keyword>
<gene>
    <name evidence="15" type="ORF">pipiens_003067</name>
</gene>
<accession>A0ABD1D750</accession>
<dbReference type="SMART" id="SM00020">
    <property type="entry name" value="Tryp_SPc"/>
    <property type="match status" value="1"/>
</dbReference>
<protein>
    <recommendedName>
        <fullName evidence="12">trypsin</fullName>
        <ecNumber evidence="12">3.4.21.4</ecNumber>
    </recommendedName>
</protein>
<dbReference type="InterPro" id="IPR018114">
    <property type="entry name" value="TRYPSIN_HIS"/>
</dbReference>
<dbReference type="PROSITE" id="PS50240">
    <property type="entry name" value="TRYPSIN_DOM"/>
    <property type="match status" value="1"/>
</dbReference>
<dbReference type="PANTHER" id="PTHR24276">
    <property type="entry name" value="POLYSERASE-RELATED"/>
    <property type="match status" value="1"/>
</dbReference>
<evidence type="ECO:0000256" key="1">
    <source>
        <dbReference type="ARBA" id="ARBA00004613"/>
    </source>
</evidence>
<keyword evidence="6" id="KW-0378">Hydrolase</keyword>
<dbReference type="EC" id="3.4.21.4" evidence="12"/>
<comment type="caution">
    <text evidence="15">The sequence shown here is derived from an EMBL/GenBank/DDBJ whole genome shotgun (WGS) entry which is preliminary data.</text>
</comment>
<dbReference type="PANTHER" id="PTHR24276:SF97">
    <property type="entry name" value="GH13245P2-RELATED"/>
    <property type="match status" value="1"/>
</dbReference>
<evidence type="ECO:0000256" key="12">
    <source>
        <dbReference type="ARBA" id="ARBA00038868"/>
    </source>
</evidence>
<dbReference type="InterPro" id="IPR050430">
    <property type="entry name" value="Peptidase_S1"/>
</dbReference>
<reference evidence="15 16" key="1">
    <citation type="submission" date="2024-05" db="EMBL/GenBank/DDBJ databases">
        <title>Culex pipiens pipiens assembly and annotation.</title>
        <authorList>
            <person name="Alout H."/>
            <person name="Durand T."/>
        </authorList>
    </citation>
    <scope>NUCLEOTIDE SEQUENCE [LARGE SCALE GENOMIC DNA]</scope>
    <source>
        <strain evidence="15">HA-2024</strain>
        <tissue evidence="15">Whole body</tissue>
    </source>
</reference>
<evidence type="ECO:0000256" key="4">
    <source>
        <dbReference type="ARBA" id="ARBA00022729"/>
    </source>
</evidence>
<evidence type="ECO:0000259" key="14">
    <source>
        <dbReference type="PROSITE" id="PS50240"/>
    </source>
</evidence>
<evidence type="ECO:0000313" key="15">
    <source>
        <dbReference type="EMBL" id="KAL1394379.1"/>
    </source>
</evidence>
<evidence type="ECO:0000256" key="9">
    <source>
        <dbReference type="ARBA" id="ARBA00023157"/>
    </source>
</evidence>
<organism evidence="15 16">
    <name type="scientific">Culex pipiens pipiens</name>
    <name type="common">Northern house mosquito</name>
    <dbReference type="NCBI Taxonomy" id="38569"/>
    <lineage>
        <taxon>Eukaryota</taxon>
        <taxon>Metazoa</taxon>
        <taxon>Ecdysozoa</taxon>
        <taxon>Arthropoda</taxon>
        <taxon>Hexapoda</taxon>
        <taxon>Insecta</taxon>
        <taxon>Pterygota</taxon>
        <taxon>Neoptera</taxon>
        <taxon>Endopterygota</taxon>
        <taxon>Diptera</taxon>
        <taxon>Nematocera</taxon>
        <taxon>Culicoidea</taxon>
        <taxon>Culicidae</taxon>
        <taxon>Culicinae</taxon>
        <taxon>Culicini</taxon>
        <taxon>Culex</taxon>
        <taxon>Culex</taxon>
    </lineage>
</organism>
<dbReference type="PRINTS" id="PR00722">
    <property type="entry name" value="CHYMOTRYPSIN"/>
</dbReference>
<keyword evidence="16" id="KW-1185">Reference proteome</keyword>
<feature type="domain" description="Peptidase S1" evidence="14">
    <location>
        <begin position="20"/>
        <end position="242"/>
    </location>
</feature>
<dbReference type="InterPro" id="IPR001314">
    <property type="entry name" value="Peptidase_S1A"/>
</dbReference>
<dbReference type="Proteomes" id="UP001562425">
    <property type="component" value="Unassembled WGS sequence"/>
</dbReference>
<proteinExistence type="inferred from homology"/>
<evidence type="ECO:0000256" key="10">
    <source>
        <dbReference type="ARBA" id="ARBA00024195"/>
    </source>
</evidence>
<evidence type="ECO:0000256" key="6">
    <source>
        <dbReference type="ARBA" id="ARBA00022801"/>
    </source>
</evidence>
<dbReference type="EMBL" id="JBEHCU010007624">
    <property type="protein sequence ID" value="KAL1394379.1"/>
    <property type="molecule type" value="Genomic_DNA"/>
</dbReference>
<comment type="subcellular location">
    <subcellularLocation>
        <location evidence="1">Secreted</location>
    </subcellularLocation>
</comment>
<dbReference type="SUPFAM" id="SSF50494">
    <property type="entry name" value="Trypsin-like serine proteases"/>
    <property type="match status" value="1"/>
</dbReference>
<evidence type="ECO:0000256" key="13">
    <source>
        <dbReference type="ARBA" id="ARBA00060213"/>
    </source>
</evidence>
<comment type="similarity">
    <text evidence="10">Belongs to the peptidase S1 family. CLIP subfamily.</text>
</comment>
<dbReference type="GO" id="GO:0007586">
    <property type="term" value="P:digestion"/>
    <property type="evidence" value="ECO:0007669"/>
    <property type="project" value="UniProtKB-KW"/>
</dbReference>
<dbReference type="InterPro" id="IPR001254">
    <property type="entry name" value="Trypsin_dom"/>
</dbReference>
<comment type="catalytic activity">
    <reaction evidence="11">
        <text>Preferential cleavage: Arg-|-Xaa, Lys-|-Xaa.</text>
        <dbReference type="EC" id="3.4.21.4"/>
    </reaction>
</comment>
<evidence type="ECO:0000256" key="8">
    <source>
        <dbReference type="ARBA" id="ARBA00023145"/>
    </source>
</evidence>
<dbReference type="GO" id="GO:0004252">
    <property type="term" value="F:serine-type endopeptidase activity"/>
    <property type="evidence" value="ECO:0007669"/>
    <property type="project" value="UniProtKB-EC"/>
</dbReference>
<evidence type="ECO:0000256" key="11">
    <source>
        <dbReference type="ARBA" id="ARBA00036320"/>
    </source>
</evidence>
<evidence type="ECO:0000313" key="16">
    <source>
        <dbReference type="Proteomes" id="UP001562425"/>
    </source>
</evidence>
<dbReference type="PROSITE" id="PS00134">
    <property type="entry name" value="TRYPSIN_HIS"/>
    <property type="match status" value="1"/>
</dbReference>
<evidence type="ECO:0000256" key="5">
    <source>
        <dbReference type="ARBA" id="ARBA00022757"/>
    </source>
</evidence>
<keyword evidence="8" id="KW-0865">Zymogen</keyword>
<comment type="function">
    <text evidence="13">Major function may be to aid in digestion of the blood meal.</text>
</comment>
<dbReference type="FunFam" id="2.40.10.10:FF:000077">
    <property type="entry name" value="Predicted protein"/>
    <property type="match status" value="1"/>
</dbReference>
<name>A0ABD1D750_CULPP</name>
<dbReference type="GO" id="GO:0006508">
    <property type="term" value="P:proteolysis"/>
    <property type="evidence" value="ECO:0007669"/>
    <property type="project" value="UniProtKB-KW"/>
</dbReference>
<evidence type="ECO:0000256" key="2">
    <source>
        <dbReference type="ARBA" id="ARBA00022525"/>
    </source>
</evidence>
<dbReference type="InterPro" id="IPR043504">
    <property type="entry name" value="Peptidase_S1_PA_chymotrypsin"/>
</dbReference>
<dbReference type="CDD" id="cd00190">
    <property type="entry name" value="Tryp_SPc"/>
    <property type="match status" value="1"/>
</dbReference>
<dbReference type="InterPro" id="IPR009003">
    <property type="entry name" value="Peptidase_S1_PA"/>
</dbReference>
<keyword evidence="2" id="KW-0964">Secreted</keyword>
<dbReference type="Pfam" id="PF00089">
    <property type="entry name" value="Trypsin"/>
    <property type="match status" value="1"/>
</dbReference>
<keyword evidence="7" id="KW-0720">Serine protease</keyword>
<evidence type="ECO:0000256" key="3">
    <source>
        <dbReference type="ARBA" id="ARBA00022670"/>
    </source>
</evidence>
<sequence>MITANAYDDNAPYDSGQGRIAGGINATITEHPYLVALESNSRLVCGGSIVSPNLILTAAHCLINRNPSHVAVRYGSTDREKGGTVVPTKQFFVHSDFDTQTTQHDIALIELEEPIIFSRSARPVQIIKQLIDLPPGTKCIVSGWGMLNTYGPMADRLQSVRVPLWNMGACGKAYPTVYLGEGKLCAGSAGKDSCQADSGGPLVCNGKLVGLVSFGQDCGDPRHPGVYTSVQHYLDWIEMAKSPERRQRERTRWIGSANHNYNSGKNDASKIDPKLVLSLVMLFAFKLQQRFV</sequence>
<keyword evidence="9" id="KW-1015">Disulfide bond</keyword>
<dbReference type="GO" id="GO:0005576">
    <property type="term" value="C:extracellular region"/>
    <property type="evidence" value="ECO:0007669"/>
    <property type="project" value="UniProtKB-SubCell"/>
</dbReference>
<keyword evidence="3" id="KW-0645">Protease</keyword>
<evidence type="ECO:0000256" key="7">
    <source>
        <dbReference type="ARBA" id="ARBA00022825"/>
    </source>
</evidence>
<keyword evidence="5" id="KW-0222">Digestion</keyword>
<dbReference type="AlphaFoldDB" id="A0ABD1D750"/>